<evidence type="ECO:0000313" key="1">
    <source>
        <dbReference type="EMBL" id="EGC19381.1"/>
    </source>
</evidence>
<keyword evidence="2" id="KW-1185">Reference proteome</keyword>
<proteinExistence type="predicted"/>
<gene>
    <name evidence="1" type="ORF">HMPREF9141_1921</name>
</gene>
<reference evidence="1 2" key="1">
    <citation type="submission" date="2011-01" db="EMBL/GenBank/DDBJ databases">
        <authorList>
            <person name="Muzny D."/>
            <person name="Qin X."/>
            <person name="Deng J."/>
            <person name="Jiang H."/>
            <person name="Liu Y."/>
            <person name="Qu J."/>
            <person name="Song X.-Z."/>
            <person name="Zhang L."/>
            <person name="Thornton R."/>
            <person name="Coyle M."/>
            <person name="Francisco L."/>
            <person name="Jackson L."/>
            <person name="Javaid M."/>
            <person name="Korchina V."/>
            <person name="Kovar C."/>
            <person name="Mata R."/>
            <person name="Mathew T."/>
            <person name="Ngo R."/>
            <person name="Nguyen L."/>
            <person name="Nguyen N."/>
            <person name="Okwuonu G."/>
            <person name="Ongeri F."/>
            <person name="Pham C."/>
            <person name="Simmons D."/>
            <person name="Wilczek-Boney K."/>
            <person name="Hale W."/>
            <person name="Jakkamsetti A."/>
            <person name="Pham P."/>
            <person name="Ruth R."/>
            <person name="San Lucas F."/>
            <person name="Warren J."/>
            <person name="Zhang J."/>
            <person name="Zhao Z."/>
            <person name="Zhou C."/>
            <person name="Zhu D."/>
            <person name="Lee S."/>
            <person name="Bess C."/>
            <person name="Blankenburg K."/>
            <person name="Forbes L."/>
            <person name="Fu Q."/>
            <person name="Gubbala S."/>
            <person name="Hirani K."/>
            <person name="Jayaseelan J.C."/>
            <person name="Lara F."/>
            <person name="Munidasa M."/>
            <person name="Palculict T."/>
            <person name="Patil S."/>
            <person name="Pu L.-L."/>
            <person name="Saada N."/>
            <person name="Tang L."/>
            <person name="Weissenberger G."/>
            <person name="Zhu Y."/>
            <person name="Hemphill L."/>
            <person name="Shang Y."/>
            <person name="Youmans B."/>
            <person name="Ayvaz T."/>
            <person name="Ross M."/>
            <person name="Santibanez J."/>
            <person name="Aqrawi P."/>
            <person name="Gross S."/>
            <person name="Joshi V."/>
            <person name="Fowler G."/>
            <person name="Nazareth L."/>
            <person name="Reid J."/>
            <person name="Worley K."/>
            <person name="Petrosino J."/>
            <person name="Highlander S."/>
            <person name="Gibbs R."/>
        </authorList>
    </citation>
    <scope>NUCLEOTIDE SEQUENCE [LARGE SCALE GENOMIC DNA]</scope>
    <source>
        <strain evidence="1 2">DSM 16608</strain>
    </source>
</reference>
<protein>
    <submittedName>
        <fullName evidence="1">Uncharacterized protein</fullName>
    </submittedName>
</protein>
<dbReference type="Proteomes" id="UP000005697">
    <property type="component" value="Unassembled WGS sequence"/>
</dbReference>
<name>F0F8K4_9BACT</name>
<sequence>MSEGGFHQSIPFYLLQRNGKKLIKQAIASAYRLVPVYCLDVYREMYDRLARSVLWISRTYFINQEKKKINATGRQIDFQT</sequence>
<accession>F0F8K4</accession>
<evidence type="ECO:0000313" key="2">
    <source>
        <dbReference type="Proteomes" id="UP000005697"/>
    </source>
</evidence>
<organism evidence="1 2">
    <name type="scientific">Prevotella multiformis DSM 16608</name>
    <dbReference type="NCBI Taxonomy" id="888743"/>
    <lineage>
        <taxon>Bacteria</taxon>
        <taxon>Pseudomonadati</taxon>
        <taxon>Bacteroidota</taxon>
        <taxon>Bacteroidia</taxon>
        <taxon>Bacteroidales</taxon>
        <taxon>Prevotellaceae</taxon>
        <taxon>Prevotella</taxon>
    </lineage>
</organism>
<dbReference type="EMBL" id="AEWX01000027">
    <property type="protein sequence ID" value="EGC19381.1"/>
    <property type="molecule type" value="Genomic_DNA"/>
</dbReference>
<dbReference type="AlphaFoldDB" id="F0F8K4"/>
<comment type="caution">
    <text evidence="1">The sequence shown here is derived from an EMBL/GenBank/DDBJ whole genome shotgun (WGS) entry which is preliminary data.</text>
</comment>
<dbReference type="HOGENOM" id="CLU_2586802_0_0_10"/>